<evidence type="ECO:0000313" key="2">
    <source>
        <dbReference type="Proteomes" id="UP000584867"/>
    </source>
</evidence>
<reference evidence="1 2" key="1">
    <citation type="submission" date="2020-08" db="EMBL/GenBank/DDBJ databases">
        <title>Genomic Encyclopedia of Type Strains, Phase IV (KMG-V): Genome sequencing to study the core and pangenomes of soil and plant-associated prokaryotes.</title>
        <authorList>
            <person name="Whitman W."/>
        </authorList>
    </citation>
    <scope>NUCLEOTIDE SEQUENCE [LARGE SCALE GENOMIC DNA]</scope>
    <source>
        <strain evidence="1 2">X5P3</strain>
    </source>
</reference>
<evidence type="ECO:0000313" key="1">
    <source>
        <dbReference type="EMBL" id="MBB5066216.1"/>
    </source>
</evidence>
<dbReference type="RefSeq" id="WP_184259560.1">
    <property type="nucleotide sequence ID" value="NZ_JACHIO010000024.1"/>
</dbReference>
<accession>A0A7W7ZU98</accession>
<sequence>MTTVKASTQIAGTSRLWRYVSLDKLVDLFSTGELFFSPLAYFTKTDPFEGFLPSVAFDAQASIHRKMVEDTEASHQLLAEHRSRQGYPLTDEERAKLQSSLEELRSHLRRFLPAIVKTTVVNCWHYNESESEAMWRIYAENGKAVAIETTFDGLKESIENRDSSNVIHIYPVKYLDFFDTSLKPQDCVVEGHLAPLLKRLSYQHEHEIRAFISKVAPSPRAASDVSFWKPEPIRLPVDVKALVKAIHISPYADSVFTNSVISICESFGLGSGIVRPSRLLSGEEELLDRLSL</sequence>
<organism evidence="1 2">
    <name type="scientific">Granulicella mallensis</name>
    <dbReference type="NCBI Taxonomy" id="940614"/>
    <lineage>
        <taxon>Bacteria</taxon>
        <taxon>Pseudomonadati</taxon>
        <taxon>Acidobacteriota</taxon>
        <taxon>Terriglobia</taxon>
        <taxon>Terriglobales</taxon>
        <taxon>Acidobacteriaceae</taxon>
        <taxon>Granulicella</taxon>
    </lineage>
</organism>
<dbReference type="AlphaFoldDB" id="A0A7W7ZU98"/>
<proteinExistence type="predicted"/>
<evidence type="ECO:0008006" key="3">
    <source>
        <dbReference type="Google" id="ProtNLM"/>
    </source>
</evidence>
<gene>
    <name evidence="1" type="ORF">HDF15_004590</name>
</gene>
<protein>
    <recommendedName>
        <fullName evidence="3">DUF2971 domain-containing protein</fullName>
    </recommendedName>
</protein>
<dbReference type="EMBL" id="JACHIO010000024">
    <property type="protein sequence ID" value="MBB5066216.1"/>
    <property type="molecule type" value="Genomic_DNA"/>
</dbReference>
<name>A0A7W7ZU98_9BACT</name>
<comment type="caution">
    <text evidence="1">The sequence shown here is derived from an EMBL/GenBank/DDBJ whole genome shotgun (WGS) entry which is preliminary data.</text>
</comment>
<dbReference type="Proteomes" id="UP000584867">
    <property type="component" value="Unassembled WGS sequence"/>
</dbReference>